<dbReference type="AlphaFoldDB" id="A0A4Z1HZT5"/>
<feature type="region of interest" description="Disordered" evidence="1">
    <location>
        <begin position="198"/>
        <end position="218"/>
    </location>
</feature>
<name>A0A4Z1HZT5_9HELO</name>
<accession>A0A4Z1HZT5</accession>
<organism evidence="2 3">
    <name type="scientific">Botryotinia narcissicola</name>
    <dbReference type="NCBI Taxonomy" id="278944"/>
    <lineage>
        <taxon>Eukaryota</taxon>
        <taxon>Fungi</taxon>
        <taxon>Dikarya</taxon>
        <taxon>Ascomycota</taxon>
        <taxon>Pezizomycotina</taxon>
        <taxon>Leotiomycetes</taxon>
        <taxon>Helotiales</taxon>
        <taxon>Sclerotiniaceae</taxon>
        <taxon>Botryotinia</taxon>
    </lineage>
</organism>
<evidence type="ECO:0000313" key="3">
    <source>
        <dbReference type="Proteomes" id="UP000297452"/>
    </source>
</evidence>
<reference evidence="2 3" key="1">
    <citation type="submission" date="2017-12" db="EMBL/GenBank/DDBJ databases">
        <title>Comparative genomics of Botrytis spp.</title>
        <authorList>
            <person name="Valero-Jimenez C.A."/>
            <person name="Tapia P."/>
            <person name="Veloso J."/>
            <person name="Silva-Moreno E."/>
            <person name="Staats M."/>
            <person name="Valdes J.H."/>
            <person name="Van Kan J.A.L."/>
        </authorList>
    </citation>
    <scope>NUCLEOTIDE SEQUENCE [LARGE SCALE GENOMIC DNA]</scope>
    <source>
        <strain evidence="2 3">MUCL2120</strain>
    </source>
</reference>
<protein>
    <submittedName>
        <fullName evidence="2">Uncharacterized protein</fullName>
    </submittedName>
</protein>
<keyword evidence="3" id="KW-1185">Reference proteome</keyword>
<sequence length="218" mass="24493">MGNIVTNLQAGSKAAVEEKAGDAILESPSQCTPTLGKVALIKDIVFDSEVAVHNTARINLQNIEDGNEFQVQTARPTKMPKKTFGFTRSVRKARSRWKVEERKQIALGVHHKDEIPKVVDAARKEAKRQYREEMKARRASKRESETIKSQRRCRKLELRVLLAMSMVASGLGNYCFNPTTETMQFTDVFQIDAAQLPPQAANIESNERMDADKDMGSK</sequence>
<feature type="compositionally biased region" description="Basic and acidic residues" evidence="1">
    <location>
        <begin position="205"/>
        <end position="218"/>
    </location>
</feature>
<comment type="caution">
    <text evidence="2">The sequence shown here is derived from an EMBL/GenBank/DDBJ whole genome shotgun (WGS) entry which is preliminary data.</text>
</comment>
<evidence type="ECO:0000256" key="1">
    <source>
        <dbReference type="SAM" id="MobiDB-lite"/>
    </source>
</evidence>
<dbReference type="EMBL" id="PQXJ01000258">
    <property type="protein sequence ID" value="TGO54809.1"/>
    <property type="molecule type" value="Genomic_DNA"/>
</dbReference>
<gene>
    <name evidence="2" type="ORF">BOTNAR_0258g00020</name>
</gene>
<dbReference type="Proteomes" id="UP000297452">
    <property type="component" value="Unassembled WGS sequence"/>
</dbReference>
<dbReference type="OrthoDB" id="10608303at2759"/>
<evidence type="ECO:0000313" key="2">
    <source>
        <dbReference type="EMBL" id="TGO54809.1"/>
    </source>
</evidence>
<proteinExistence type="predicted"/>